<reference evidence="1 2" key="1">
    <citation type="submission" date="2019-03" db="EMBL/GenBank/DDBJ databases">
        <title>Subsurface microbial communities from deep shales in Ohio and West Virginia, USA.</title>
        <authorList>
            <person name="Wrighton K."/>
        </authorList>
    </citation>
    <scope>NUCLEOTIDE SEQUENCE [LARGE SCALE GENOMIC DNA]</scope>
    <source>
        <strain evidence="1 2">MSL 6dP</strain>
    </source>
</reference>
<keyword evidence="2" id="KW-1185">Reference proteome</keyword>
<evidence type="ECO:0000313" key="2">
    <source>
        <dbReference type="Proteomes" id="UP000295832"/>
    </source>
</evidence>
<dbReference type="AlphaFoldDB" id="A0A4R8GYR3"/>
<protein>
    <recommendedName>
        <fullName evidence="3">Phage protein</fullName>
    </recommendedName>
</protein>
<comment type="caution">
    <text evidence="1">The sequence shown here is derived from an EMBL/GenBank/DDBJ whole genome shotgun (WGS) entry which is preliminary data.</text>
</comment>
<name>A0A4R8GYR3_9FIRM</name>
<dbReference type="Proteomes" id="UP000295832">
    <property type="component" value="Unassembled WGS sequence"/>
</dbReference>
<organism evidence="1 2">
    <name type="scientific">Orenia marismortui</name>
    <dbReference type="NCBI Taxonomy" id="46469"/>
    <lineage>
        <taxon>Bacteria</taxon>
        <taxon>Bacillati</taxon>
        <taxon>Bacillota</taxon>
        <taxon>Clostridia</taxon>
        <taxon>Halanaerobiales</taxon>
        <taxon>Halobacteroidaceae</taxon>
        <taxon>Orenia</taxon>
    </lineage>
</organism>
<evidence type="ECO:0000313" key="1">
    <source>
        <dbReference type="EMBL" id="TDX51667.1"/>
    </source>
</evidence>
<dbReference type="EMBL" id="SOEG01000011">
    <property type="protein sequence ID" value="TDX51667.1"/>
    <property type="molecule type" value="Genomic_DNA"/>
</dbReference>
<accession>A0A4R8GYR3</accession>
<sequence length="116" mass="14003">MTLKKQTKEQKEYLLALAYKNIVDHTYRKELETLKDKYEGRKLIEKELRLKNNLDYWKVNSKLMEAEESLIDWGKEVLAKDNKYDLEESMDFKEDNRGKILDFLIKLDKEKLEELA</sequence>
<proteinExistence type="predicted"/>
<gene>
    <name evidence="1" type="ORF">C7959_11163</name>
</gene>
<dbReference type="RefSeq" id="WP_134116504.1">
    <property type="nucleotide sequence ID" value="NZ_SOEG01000011.1"/>
</dbReference>
<evidence type="ECO:0008006" key="3">
    <source>
        <dbReference type="Google" id="ProtNLM"/>
    </source>
</evidence>